<dbReference type="STRING" id="377629.TERTU_3965"/>
<keyword evidence="2" id="KW-0472">Membrane</keyword>
<sequence length="399" mass="43343">MPLRVPRAVLPFVVLIAAIALFAVFMAFKKAPEKKEDKQEAPFVSVERIELHPMTLTVTSQGLVKAKYETDLLAQVSGEIVKVAPGFVRGGLVKKGDLLAQIDPFNYEVKLQQARANLASARASFILERAQGKVAEAEWEKITSAEPSDLGLRKPQQEQALAAVKAAEAGVKQASKDLERTKIIAPFDALIAGRSVSPGTFVNIGTSIGRVMDVSKAEVRLPVPSNELEFLEGDGLQAPVELSATLGNQAYRWNATIARDEGVVDDNSRMFYLVAEISDPYNLHSNSKQKRLPFGTYVTAEITGRQLASAAEVPRSLLRDDKIALFSNDKLTYTTVEVVRHQGKSSIVTAGLNNGDMMITSSLQYPIEGMSLALEKDAAAEYQPLTTAEPSPVTDDKES</sequence>
<keyword evidence="2" id="KW-0812">Transmembrane</keyword>
<keyword evidence="2" id="KW-1133">Transmembrane helix</keyword>
<dbReference type="eggNOG" id="COG0845">
    <property type="taxonomic scope" value="Bacteria"/>
</dbReference>
<dbReference type="AlphaFoldDB" id="C5BTP3"/>
<dbReference type="NCBIfam" id="TIGR01730">
    <property type="entry name" value="RND_mfp"/>
    <property type="match status" value="1"/>
</dbReference>
<evidence type="ECO:0000256" key="1">
    <source>
        <dbReference type="ARBA" id="ARBA00009477"/>
    </source>
</evidence>
<dbReference type="Gene3D" id="1.10.287.470">
    <property type="entry name" value="Helix hairpin bin"/>
    <property type="match status" value="1"/>
</dbReference>
<dbReference type="RefSeq" id="WP_015819525.1">
    <property type="nucleotide sequence ID" value="NC_012997.1"/>
</dbReference>
<reference evidence="4 5" key="1">
    <citation type="journal article" date="2009" name="PLoS ONE">
        <title>The complete genome of Teredinibacter turnerae T7901: an intracellular endosymbiont of marine wood-boring bivalves (shipworms).</title>
        <authorList>
            <person name="Yang J.C."/>
            <person name="Madupu R."/>
            <person name="Durkin A.S."/>
            <person name="Ekborg N.A."/>
            <person name="Pedamallu C.S."/>
            <person name="Hostetler J.B."/>
            <person name="Radune D."/>
            <person name="Toms B.S."/>
            <person name="Henrissat B."/>
            <person name="Coutinho P.M."/>
            <person name="Schwarz S."/>
            <person name="Field L."/>
            <person name="Trindade-Silva A.E."/>
            <person name="Soares C.A.G."/>
            <person name="Elshahawi S."/>
            <person name="Hanora A."/>
            <person name="Schmidt E.W."/>
            <person name="Haygood M.G."/>
            <person name="Posfai J."/>
            <person name="Benner J."/>
            <person name="Madinger C."/>
            <person name="Nove J."/>
            <person name="Anton B."/>
            <person name="Chaudhary K."/>
            <person name="Foster J."/>
            <person name="Holman A."/>
            <person name="Kumar S."/>
            <person name="Lessard P.A."/>
            <person name="Luyten Y.A."/>
            <person name="Slatko B."/>
            <person name="Wood N."/>
            <person name="Wu B."/>
            <person name="Teplitski M."/>
            <person name="Mougous J.D."/>
            <person name="Ward N."/>
            <person name="Eisen J.A."/>
            <person name="Badger J.H."/>
            <person name="Distel D.L."/>
        </authorList>
    </citation>
    <scope>NUCLEOTIDE SEQUENCE [LARGE SCALE GENOMIC DNA]</scope>
    <source>
        <strain evidence="5">ATCC 39867 / T7901</strain>
    </source>
</reference>
<dbReference type="OrthoDB" id="5730196at2"/>
<dbReference type="Pfam" id="PF25917">
    <property type="entry name" value="BSH_RND"/>
    <property type="match status" value="1"/>
</dbReference>
<protein>
    <submittedName>
        <fullName evidence="4">Membrane-fusion protein</fullName>
    </submittedName>
</protein>
<evidence type="ECO:0000256" key="2">
    <source>
        <dbReference type="SAM" id="Phobius"/>
    </source>
</evidence>
<keyword evidence="5" id="KW-1185">Reference proteome</keyword>
<dbReference type="EMBL" id="CP001614">
    <property type="protein sequence ID" value="ACR13411.1"/>
    <property type="molecule type" value="Genomic_DNA"/>
</dbReference>
<dbReference type="PANTHER" id="PTHR30469">
    <property type="entry name" value="MULTIDRUG RESISTANCE PROTEIN MDTA"/>
    <property type="match status" value="1"/>
</dbReference>
<dbReference type="Gene3D" id="2.40.50.100">
    <property type="match status" value="1"/>
</dbReference>
<dbReference type="InterPro" id="IPR058625">
    <property type="entry name" value="MdtA-like_BSH"/>
</dbReference>
<dbReference type="Gene3D" id="2.40.30.170">
    <property type="match status" value="1"/>
</dbReference>
<organism evidence="4 5">
    <name type="scientific">Teredinibacter turnerae (strain ATCC 39867 / T7901)</name>
    <dbReference type="NCBI Taxonomy" id="377629"/>
    <lineage>
        <taxon>Bacteria</taxon>
        <taxon>Pseudomonadati</taxon>
        <taxon>Pseudomonadota</taxon>
        <taxon>Gammaproteobacteria</taxon>
        <taxon>Cellvibrionales</taxon>
        <taxon>Cellvibrionaceae</taxon>
        <taxon>Teredinibacter</taxon>
    </lineage>
</organism>
<gene>
    <name evidence="4" type="ordered locus">TERTU_3965</name>
</gene>
<dbReference type="InterPro" id="IPR006143">
    <property type="entry name" value="RND_pump_MFP"/>
</dbReference>
<dbReference type="GO" id="GO:0015562">
    <property type="term" value="F:efflux transmembrane transporter activity"/>
    <property type="evidence" value="ECO:0007669"/>
    <property type="project" value="TreeGrafter"/>
</dbReference>
<evidence type="ECO:0000313" key="4">
    <source>
        <dbReference type="EMBL" id="ACR13411.1"/>
    </source>
</evidence>
<proteinExistence type="inferred from homology"/>
<dbReference type="PANTHER" id="PTHR30469:SF12">
    <property type="entry name" value="MULTIDRUG RESISTANCE PROTEIN MDTA"/>
    <property type="match status" value="1"/>
</dbReference>
<feature type="domain" description="Multidrug resistance protein MdtA-like barrel-sandwich hybrid" evidence="3">
    <location>
        <begin position="71"/>
        <end position="209"/>
    </location>
</feature>
<name>C5BTP3_TERTT</name>
<dbReference type="SUPFAM" id="SSF111369">
    <property type="entry name" value="HlyD-like secretion proteins"/>
    <property type="match status" value="1"/>
</dbReference>
<feature type="transmembrane region" description="Helical" evidence="2">
    <location>
        <begin position="6"/>
        <end position="28"/>
    </location>
</feature>
<evidence type="ECO:0000259" key="3">
    <source>
        <dbReference type="Pfam" id="PF25917"/>
    </source>
</evidence>
<comment type="similarity">
    <text evidence="1">Belongs to the membrane fusion protein (MFP) (TC 8.A.1) family.</text>
</comment>
<dbReference type="GO" id="GO:1990281">
    <property type="term" value="C:efflux pump complex"/>
    <property type="evidence" value="ECO:0007669"/>
    <property type="project" value="TreeGrafter"/>
</dbReference>
<dbReference type="KEGG" id="ttu:TERTU_3965"/>
<accession>C5BTP3</accession>
<dbReference type="HOGENOM" id="CLU_018816_18_2_6"/>
<dbReference type="Proteomes" id="UP000009080">
    <property type="component" value="Chromosome"/>
</dbReference>
<evidence type="ECO:0000313" key="5">
    <source>
        <dbReference type="Proteomes" id="UP000009080"/>
    </source>
</evidence>